<dbReference type="EMBL" id="MT711887">
    <property type="protein sequence ID" value="QNJ57294.1"/>
    <property type="molecule type" value="Genomic_DNA"/>
</dbReference>
<protein>
    <submittedName>
        <fullName evidence="1">Uncharacterized protein</fullName>
    </submittedName>
</protein>
<accession>A0A7G8LJ72</accession>
<proteinExistence type="predicted"/>
<evidence type="ECO:0000313" key="2">
    <source>
        <dbReference type="Proteomes" id="UP000515980"/>
    </source>
</evidence>
<dbReference type="Proteomes" id="UP000515980">
    <property type="component" value="Segment"/>
</dbReference>
<reference evidence="1 2" key="1">
    <citation type="submission" date="2020-07" db="EMBL/GenBank/DDBJ databases">
        <authorList>
            <person name="Rupe E.O."/>
            <person name="Bordelon E."/>
            <person name="Abraham A."/>
            <person name="Temple L."/>
            <person name="McNeal J."/>
        </authorList>
    </citation>
    <scope>NUCLEOTIDE SEQUENCE [LARGE SCALE GENOMIC DNA]</scope>
</reference>
<evidence type="ECO:0000313" key="1">
    <source>
        <dbReference type="EMBL" id="QNJ57294.1"/>
    </source>
</evidence>
<sequence length="96" mass="11048">MTRIDVWRDFRDEIIYVQAMSRATGARVLVEAPIDSRWERWSRTEAGMRGFLDGIRKNHGETLDWLLIGASTNPGHPTTITFDCLCDTTTYLKETI</sequence>
<gene>
    <name evidence="1" type="ORF">Stalingrad_13</name>
</gene>
<name>A0A7G8LJ72_9CAUD</name>
<organism evidence="1 2">
    <name type="scientific">Pseudomonas phage Stalingrad</name>
    <dbReference type="NCBI Taxonomy" id="2762287"/>
    <lineage>
        <taxon>Viruses</taxon>
        <taxon>Duplodnaviria</taxon>
        <taxon>Heunggongvirae</taxon>
        <taxon>Uroviricota</taxon>
        <taxon>Caudoviricetes</taxon>
        <taxon>Autographivirales</taxon>
        <taxon>Autotranscriptaviridae</taxon>
        <taxon>Studiervirinae</taxon>
        <taxon>Troedvirus</taxon>
        <taxon>Troedvirus stalingrad</taxon>
    </lineage>
</organism>
<keyword evidence="2" id="KW-1185">Reference proteome</keyword>